<evidence type="ECO:0000259" key="1">
    <source>
        <dbReference type="PROSITE" id="PS51819"/>
    </source>
</evidence>
<accession>A0ABV8B5U0</accession>
<sequence>MEKENQNMQPSIERLDHLVLTVKDVEVTCAFYSRVLGMKVVTFGEGRKALQFGCQKINLHEHGNEFEPKAHCPVPGSADLCMITNVPIGQVISHLNRCDVPIEEGPVPRTGATGRIESVYIRDPDRNLIEIANIV</sequence>
<organism evidence="2 3">
    <name type="scientific">Bacillus songklensis</name>
    <dbReference type="NCBI Taxonomy" id="1069116"/>
    <lineage>
        <taxon>Bacteria</taxon>
        <taxon>Bacillati</taxon>
        <taxon>Bacillota</taxon>
        <taxon>Bacilli</taxon>
        <taxon>Bacillales</taxon>
        <taxon>Bacillaceae</taxon>
        <taxon>Bacillus</taxon>
    </lineage>
</organism>
<gene>
    <name evidence="2" type="ORF">ACFOU2_20175</name>
</gene>
<proteinExistence type="predicted"/>
<reference evidence="3" key="1">
    <citation type="journal article" date="2019" name="Int. J. Syst. Evol. Microbiol.">
        <title>The Global Catalogue of Microorganisms (GCM) 10K type strain sequencing project: providing services to taxonomists for standard genome sequencing and annotation.</title>
        <authorList>
            <consortium name="The Broad Institute Genomics Platform"/>
            <consortium name="The Broad Institute Genome Sequencing Center for Infectious Disease"/>
            <person name="Wu L."/>
            <person name="Ma J."/>
        </authorList>
    </citation>
    <scope>NUCLEOTIDE SEQUENCE [LARGE SCALE GENOMIC DNA]</scope>
    <source>
        <strain evidence="3">CCUG 61889</strain>
    </source>
</reference>
<dbReference type="Pfam" id="PF00903">
    <property type="entry name" value="Glyoxalase"/>
    <property type="match status" value="1"/>
</dbReference>
<dbReference type="SUPFAM" id="SSF54593">
    <property type="entry name" value="Glyoxalase/Bleomycin resistance protein/Dihydroxybiphenyl dioxygenase"/>
    <property type="match status" value="1"/>
</dbReference>
<dbReference type="InterPro" id="IPR004360">
    <property type="entry name" value="Glyas_Fos-R_dOase_dom"/>
</dbReference>
<dbReference type="PROSITE" id="PS51819">
    <property type="entry name" value="VOC"/>
    <property type="match status" value="1"/>
</dbReference>
<dbReference type="RefSeq" id="WP_377918060.1">
    <property type="nucleotide sequence ID" value="NZ_JBHRZT010000072.1"/>
</dbReference>
<dbReference type="Proteomes" id="UP001595752">
    <property type="component" value="Unassembled WGS sequence"/>
</dbReference>
<dbReference type="CDD" id="cd07253">
    <property type="entry name" value="GLOD5"/>
    <property type="match status" value="1"/>
</dbReference>
<dbReference type="PANTHER" id="PTHR21366:SF14">
    <property type="entry name" value="GLYOXALASE DOMAIN-CONTAINING PROTEIN 5"/>
    <property type="match status" value="1"/>
</dbReference>
<name>A0ABV8B5U0_9BACI</name>
<comment type="caution">
    <text evidence="2">The sequence shown here is derived from an EMBL/GenBank/DDBJ whole genome shotgun (WGS) entry which is preliminary data.</text>
</comment>
<dbReference type="EMBL" id="JBHRZT010000072">
    <property type="protein sequence ID" value="MFC3885663.1"/>
    <property type="molecule type" value="Genomic_DNA"/>
</dbReference>
<evidence type="ECO:0000313" key="2">
    <source>
        <dbReference type="EMBL" id="MFC3885663.1"/>
    </source>
</evidence>
<feature type="domain" description="VOC" evidence="1">
    <location>
        <begin position="14"/>
        <end position="134"/>
    </location>
</feature>
<protein>
    <submittedName>
        <fullName evidence="2">VOC family protein</fullName>
    </submittedName>
</protein>
<dbReference type="InterPro" id="IPR029068">
    <property type="entry name" value="Glyas_Bleomycin-R_OHBP_Dase"/>
</dbReference>
<dbReference type="Gene3D" id="3.10.180.10">
    <property type="entry name" value="2,3-Dihydroxybiphenyl 1,2-Dioxygenase, domain 1"/>
    <property type="match status" value="1"/>
</dbReference>
<dbReference type="InterPro" id="IPR037523">
    <property type="entry name" value="VOC_core"/>
</dbReference>
<dbReference type="PANTHER" id="PTHR21366">
    <property type="entry name" value="GLYOXALASE FAMILY PROTEIN"/>
    <property type="match status" value="1"/>
</dbReference>
<dbReference type="InterPro" id="IPR050383">
    <property type="entry name" value="GlyoxalaseI/FosfomycinResist"/>
</dbReference>
<evidence type="ECO:0000313" key="3">
    <source>
        <dbReference type="Proteomes" id="UP001595752"/>
    </source>
</evidence>
<keyword evidence="3" id="KW-1185">Reference proteome</keyword>